<sequence>MSQLSTYSDASITYPNAGINVSGGHTDLNSQLSHSEMQLVMLDGILSKLCLEHPAAVALNKDLLPIPHIPELPVTSDGCHCTICMHTVKSKCYTCQWIFLVG</sequence>
<evidence type="ECO:0000313" key="1">
    <source>
        <dbReference type="EMBL" id="CDW97840.1"/>
    </source>
</evidence>
<proteinExistence type="predicted"/>
<gene>
    <name evidence="1" type="primary">SSCI41200.1</name>
</gene>
<dbReference type="EMBL" id="CCFA01002456">
    <property type="protein sequence ID" value="CDW97840.1"/>
    <property type="molecule type" value="Genomic_DNA"/>
</dbReference>
<protein>
    <submittedName>
        <fullName evidence="1">Uncharacterized protein</fullName>
    </submittedName>
</protein>
<organism evidence="1 2">
    <name type="scientific">Sporisorium scitamineum</name>
    <dbReference type="NCBI Taxonomy" id="49012"/>
    <lineage>
        <taxon>Eukaryota</taxon>
        <taxon>Fungi</taxon>
        <taxon>Dikarya</taxon>
        <taxon>Basidiomycota</taxon>
        <taxon>Ustilaginomycotina</taxon>
        <taxon>Ustilaginomycetes</taxon>
        <taxon>Ustilaginales</taxon>
        <taxon>Ustilaginaceae</taxon>
        <taxon>Sporisorium</taxon>
    </lineage>
</organism>
<dbReference type="AlphaFoldDB" id="A0A0F7SAK4"/>
<reference evidence="2" key="1">
    <citation type="submission" date="2014-06" db="EMBL/GenBank/DDBJ databases">
        <authorList>
            <person name="Berkman P.J."/>
        </authorList>
    </citation>
    <scope>NUCLEOTIDE SEQUENCE [LARGE SCALE GENOMIC DNA]</scope>
</reference>
<name>A0A0F7SAK4_9BASI</name>
<accession>A0A0F7SAK4</accession>
<keyword evidence="2" id="KW-1185">Reference proteome</keyword>
<evidence type="ECO:0000313" key="2">
    <source>
        <dbReference type="Proteomes" id="UP000242770"/>
    </source>
</evidence>
<dbReference type="Proteomes" id="UP000242770">
    <property type="component" value="Unassembled WGS sequence"/>
</dbReference>